<feature type="transmembrane region" description="Helical" evidence="5">
    <location>
        <begin position="127"/>
        <end position="146"/>
    </location>
</feature>
<evidence type="ECO:0000313" key="8">
    <source>
        <dbReference type="Proteomes" id="UP001497457"/>
    </source>
</evidence>
<sequence>MGGDSSASASNRQGLGDIPLIWCTECGSGQVLRRISRKPWSAGHVFYCCPMYKQDGTGCPFWYWEEDYLDKLARMKACKETGAGSENRVRRTRMQGDWSNSGSMVVNKDADLVAIVKELVTFVKAMCLLLLCILFVLVLILVVQLIK</sequence>
<keyword evidence="3" id="KW-0862">Zinc</keyword>
<keyword evidence="5" id="KW-0472">Membrane</keyword>
<gene>
    <name evidence="7" type="ORF">URODEC1_LOCUS38720</name>
</gene>
<reference evidence="8" key="1">
    <citation type="submission" date="2024-06" db="EMBL/GenBank/DDBJ databases">
        <authorList>
            <person name="Ryan C."/>
        </authorList>
    </citation>
    <scope>NUCLEOTIDE SEQUENCE [LARGE SCALE GENOMIC DNA]</scope>
</reference>
<dbReference type="EMBL" id="OZ075127">
    <property type="protein sequence ID" value="CAL4951035.1"/>
    <property type="molecule type" value="Genomic_DNA"/>
</dbReference>
<evidence type="ECO:0000256" key="1">
    <source>
        <dbReference type="ARBA" id="ARBA00022723"/>
    </source>
</evidence>
<dbReference type="PANTHER" id="PTHR33680:SF7">
    <property type="entry name" value="OS02G0474200 PROTEIN"/>
    <property type="match status" value="1"/>
</dbReference>
<dbReference type="PROSITE" id="PS51999">
    <property type="entry name" value="ZF_GRF"/>
    <property type="match status" value="1"/>
</dbReference>
<evidence type="ECO:0000259" key="6">
    <source>
        <dbReference type="PROSITE" id="PS51999"/>
    </source>
</evidence>
<evidence type="ECO:0000313" key="7">
    <source>
        <dbReference type="EMBL" id="CAL4951035.1"/>
    </source>
</evidence>
<evidence type="ECO:0000256" key="4">
    <source>
        <dbReference type="PROSITE-ProRule" id="PRU01343"/>
    </source>
</evidence>
<evidence type="ECO:0000256" key="3">
    <source>
        <dbReference type="ARBA" id="ARBA00022833"/>
    </source>
</evidence>
<dbReference type="InterPro" id="IPR010666">
    <property type="entry name" value="Znf_GRF"/>
</dbReference>
<keyword evidence="5" id="KW-1133">Transmembrane helix</keyword>
<organism evidence="7 8">
    <name type="scientific">Urochloa decumbens</name>
    <dbReference type="NCBI Taxonomy" id="240449"/>
    <lineage>
        <taxon>Eukaryota</taxon>
        <taxon>Viridiplantae</taxon>
        <taxon>Streptophyta</taxon>
        <taxon>Embryophyta</taxon>
        <taxon>Tracheophyta</taxon>
        <taxon>Spermatophyta</taxon>
        <taxon>Magnoliopsida</taxon>
        <taxon>Liliopsida</taxon>
        <taxon>Poales</taxon>
        <taxon>Poaceae</taxon>
        <taxon>PACMAD clade</taxon>
        <taxon>Panicoideae</taxon>
        <taxon>Panicodae</taxon>
        <taxon>Paniceae</taxon>
        <taxon>Melinidinae</taxon>
        <taxon>Urochloa</taxon>
    </lineage>
</organism>
<reference evidence="7 8" key="2">
    <citation type="submission" date="2024-10" db="EMBL/GenBank/DDBJ databases">
        <authorList>
            <person name="Ryan C."/>
        </authorList>
    </citation>
    <scope>NUCLEOTIDE SEQUENCE [LARGE SCALE GENOMIC DNA]</scope>
</reference>
<dbReference type="InterPro" id="IPR025827">
    <property type="entry name" value="Zn_ribbon_recom_dom"/>
</dbReference>
<dbReference type="GO" id="GO:0008270">
    <property type="term" value="F:zinc ion binding"/>
    <property type="evidence" value="ECO:0007669"/>
    <property type="project" value="UniProtKB-KW"/>
</dbReference>
<dbReference type="AlphaFoldDB" id="A0ABC8Z2N9"/>
<keyword evidence="8" id="KW-1185">Reference proteome</keyword>
<keyword evidence="5" id="KW-0812">Transmembrane</keyword>
<proteinExistence type="predicted"/>
<accession>A0ABC8Z2N9</accession>
<evidence type="ECO:0000256" key="2">
    <source>
        <dbReference type="ARBA" id="ARBA00022771"/>
    </source>
</evidence>
<evidence type="ECO:0000256" key="5">
    <source>
        <dbReference type="SAM" id="Phobius"/>
    </source>
</evidence>
<keyword evidence="1" id="KW-0479">Metal-binding</keyword>
<dbReference type="PANTHER" id="PTHR33680">
    <property type="entry name" value="OS07G0190500 PROTEIN"/>
    <property type="match status" value="1"/>
</dbReference>
<dbReference type="Proteomes" id="UP001497457">
    <property type="component" value="Chromosome 17b"/>
</dbReference>
<name>A0ABC8Z2N9_9POAL</name>
<protein>
    <recommendedName>
        <fullName evidence="6">GRF-type domain-containing protein</fullName>
    </recommendedName>
</protein>
<feature type="domain" description="GRF-type" evidence="6">
    <location>
        <begin position="23"/>
        <end position="68"/>
    </location>
</feature>
<dbReference type="Pfam" id="PF13408">
    <property type="entry name" value="Zn_ribbon_recom"/>
    <property type="match status" value="1"/>
</dbReference>
<keyword evidence="2 4" id="KW-0863">Zinc-finger</keyword>